<evidence type="ECO:0000256" key="1">
    <source>
        <dbReference type="SAM" id="Phobius"/>
    </source>
</evidence>
<feature type="transmembrane region" description="Helical" evidence="1">
    <location>
        <begin position="87"/>
        <end position="111"/>
    </location>
</feature>
<feature type="transmembrane region" description="Helical" evidence="1">
    <location>
        <begin position="339"/>
        <end position="359"/>
    </location>
</feature>
<name>A0A485LTY5_9STRA</name>
<dbReference type="EMBL" id="VJMH01007478">
    <property type="protein sequence ID" value="KAF0682944.1"/>
    <property type="molecule type" value="Genomic_DNA"/>
</dbReference>
<keyword evidence="1" id="KW-1133">Transmembrane helix</keyword>
<reference evidence="2" key="2">
    <citation type="submission" date="2019-06" db="EMBL/GenBank/DDBJ databases">
        <title>Genomics analysis of Aphanomyces spp. identifies a new class of oomycete effector associated with host adaptation.</title>
        <authorList>
            <person name="Gaulin E."/>
        </authorList>
    </citation>
    <scope>NUCLEOTIDE SEQUENCE</scope>
    <source>
        <strain evidence="2">CBS 578.67</strain>
    </source>
</reference>
<gene>
    <name evidence="3" type="primary">Aste57867_24957</name>
    <name evidence="2" type="ORF">As57867_024879</name>
    <name evidence="3" type="ORF">ASTE57867_24957</name>
</gene>
<evidence type="ECO:0000313" key="3">
    <source>
        <dbReference type="EMBL" id="VFU01588.1"/>
    </source>
</evidence>
<proteinExistence type="predicted"/>
<feature type="transmembrane region" description="Helical" evidence="1">
    <location>
        <begin position="157"/>
        <end position="180"/>
    </location>
</feature>
<feature type="transmembrane region" description="Helical" evidence="1">
    <location>
        <begin position="229"/>
        <end position="248"/>
    </location>
</feature>
<keyword evidence="1" id="KW-0812">Transmembrane</keyword>
<evidence type="ECO:0000313" key="2">
    <source>
        <dbReference type="EMBL" id="KAF0682944.1"/>
    </source>
</evidence>
<evidence type="ECO:0000313" key="4">
    <source>
        <dbReference type="Proteomes" id="UP000332933"/>
    </source>
</evidence>
<dbReference type="AlphaFoldDB" id="A0A485LTY5"/>
<accession>A0A485LTY5</accession>
<protein>
    <submittedName>
        <fullName evidence="3">Aste57867_24957 protein</fullName>
    </submittedName>
</protein>
<sequence>MGIFVDPQDAVSPWSHPMLPRFNDTSESWGLFCDRHASHARVHSPYAGICGARMLATQFLLPLSTFFCLTSQAMLWQTEGRLKGRELIGASILFAVLSITTVATLLFWLYLVDDFTDVLLPMLAPPSTMPFAHIGNARDVVAATCAAHDATCLETTPSFFCLLGAAATFVGLAFAFFLAAMKHFFHHDHQHYLYETIRFQIHPFSAIESRSTILASFAPHDMLELMIKYWLYLAWILLASIALGIALADPSWMTLVADESSSVSIGLLGIVVRGDANTALPGMNATTWLTFWYTEARRPFASLISLRPSNAFNGDAAVCTPSQTRFCGAYSHVCGSTMVTTQLLVIVAGVVTIATYSIVCFSPNTRRGRVLLTLALAYTCVAVLCGMALWLWFLLVRDFNPPLPSNSMGGLVHARCADASVHCFQWNVPIYSLVSAAGLFGFLPLALVYSACQVKEPEKDFSLVGDHHRHLQRPLMMPVP</sequence>
<reference evidence="3 4" key="1">
    <citation type="submission" date="2019-03" db="EMBL/GenBank/DDBJ databases">
        <authorList>
            <person name="Gaulin E."/>
            <person name="Dumas B."/>
        </authorList>
    </citation>
    <scope>NUCLEOTIDE SEQUENCE [LARGE SCALE GENOMIC DNA]</scope>
    <source>
        <strain evidence="3">CBS 568.67</strain>
    </source>
</reference>
<dbReference type="EMBL" id="CAADRA010007504">
    <property type="protein sequence ID" value="VFU01588.1"/>
    <property type="molecule type" value="Genomic_DNA"/>
</dbReference>
<feature type="transmembrane region" description="Helical" evidence="1">
    <location>
        <begin position="55"/>
        <end position="75"/>
    </location>
</feature>
<keyword evidence="4" id="KW-1185">Reference proteome</keyword>
<organism evidence="3 4">
    <name type="scientific">Aphanomyces stellatus</name>
    <dbReference type="NCBI Taxonomy" id="120398"/>
    <lineage>
        <taxon>Eukaryota</taxon>
        <taxon>Sar</taxon>
        <taxon>Stramenopiles</taxon>
        <taxon>Oomycota</taxon>
        <taxon>Saprolegniomycetes</taxon>
        <taxon>Saprolegniales</taxon>
        <taxon>Verrucalvaceae</taxon>
        <taxon>Aphanomyces</taxon>
    </lineage>
</organism>
<keyword evidence="1" id="KW-0472">Membrane</keyword>
<feature type="transmembrane region" description="Helical" evidence="1">
    <location>
        <begin position="371"/>
        <end position="395"/>
    </location>
</feature>
<dbReference type="Proteomes" id="UP000332933">
    <property type="component" value="Unassembled WGS sequence"/>
</dbReference>
<feature type="transmembrane region" description="Helical" evidence="1">
    <location>
        <begin position="430"/>
        <end position="452"/>
    </location>
</feature>